<gene>
    <name evidence="2" type="ORF">O181_107664</name>
</gene>
<keyword evidence="1" id="KW-0812">Transmembrane</keyword>
<feature type="non-terminal residue" evidence="2">
    <location>
        <position position="154"/>
    </location>
</feature>
<feature type="transmembrane region" description="Helical" evidence="1">
    <location>
        <begin position="113"/>
        <end position="131"/>
    </location>
</feature>
<comment type="caution">
    <text evidence="2">The sequence shown here is derived from an EMBL/GenBank/DDBJ whole genome shotgun (WGS) entry which is preliminary data.</text>
</comment>
<keyword evidence="3" id="KW-1185">Reference proteome</keyword>
<name>A0A9Q3PN78_9BASI</name>
<sequence length="154" mass="17846">MSELPEKIPLIILDSSESPALFFTNHTRYMVKLPSFPNFEWDFSVLNTPKGEDLILGFDFLNHFTPSIGGSKGLSPLMLIKRTIMILWILSVTPFLLPNHVQLWLVILEHHQFYLLSIFLPLIPISHYHHLKMRPSKRFKMLEKITLGGSHLDL</sequence>
<evidence type="ECO:0000313" key="3">
    <source>
        <dbReference type="Proteomes" id="UP000765509"/>
    </source>
</evidence>
<proteinExistence type="predicted"/>
<protein>
    <submittedName>
        <fullName evidence="2">Uncharacterized protein</fullName>
    </submittedName>
</protein>
<dbReference type="AlphaFoldDB" id="A0A9Q3PN78"/>
<organism evidence="2 3">
    <name type="scientific">Austropuccinia psidii MF-1</name>
    <dbReference type="NCBI Taxonomy" id="1389203"/>
    <lineage>
        <taxon>Eukaryota</taxon>
        <taxon>Fungi</taxon>
        <taxon>Dikarya</taxon>
        <taxon>Basidiomycota</taxon>
        <taxon>Pucciniomycotina</taxon>
        <taxon>Pucciniomycetes</taxon>
        <taxon>Pucciniales</taxon>
        <taxon>Sphaerophragmiaceae</taxon>
        <taxon>Austropuccinia</taxon>
    </lineage>
</organism>
<keyword evidence="1" id="KW-1133">Transmembrane helix</keyword>
<keyword evidence="1" id="KW-0472">Membrane</keyword>
<evidence type="ECO:0000313" key="2">
    <source>
        <dbReference type="EMBL" id="MBW0567949.1"/>
    </source>
</evidence>
<dbReference type="EMBL" id="AVOT02081736">
    <property type="protein sequence ID" value="MBW0567949.1"/>
    <property type="molecule type" value="Genomic_DNA"/>
</dbReference>
<accession>A0A9Q3PN78</accession>
<reference evidence="2" key="1">
    <citation type="submission" date="2021-03" db="EMBL/GenBank/DDBJ databases">
        <title>Draft genome sequence of rust myrtle Austropuccinia psidii MF-1, a brazilian biotype.</title>
        <authorList>
            <person name="Quecine M.C."/>
            <person name="Pachon D.M.R."/>
            <person name="Bonatelli M.L."/>
            <person name="Correr F.H."/>
            <person name="Franceschini L.M."/>
            <person name="Leite T.F."/>
            <person name="Margarido G.R.A."/>
            <person name="Almeida C.A."/>
            <person name="Ferrarezi J.A."/>
            <person name="Labate C.A."/>
        </authorList>
    </citation>
    <scope>NUCLEOTIDE SEQUENCE</scope>
    <source>
        <strain evidence="2">MF-1</strain>
    </source>
</reference>
<dbReference type="OrthoDB" id="2514812at2759"/>
<dbReference type="Proteomes" id="UP000765509">
    <property type="component" value="Unassembled WGS sequence"/>
</dbReference>
<evidence type="ECO:0000256" key="1">
    <source>
        <dbReference type="SAM" id="Phobius"/>
    </source>
</evidence>
<feature type="transmembrane region" description="Helical" evidence="1">
    <location>
        <begin position="85"/>
        <end position="107"/>
    </location>
</feature>